<name>A0A2V3ZLZ0_9GAMM</name>
<evidence type="ECO:0000313" key="1">
    <source>
        <dbReference type="EMBL" id="PXX91787.1"/>
    </source>
</evidence>
<dbReference type="Pfam" id="PF04325">
    <property type="entry name" value="DUF465"/>
    <property type="match status" value="1"/>
</dbReference>
<dbReference type="Gene3D" id="6.10.280.50">
    <property type="match status" value="1"/>
</dbReference>
<dbReference type="RefSeq" id="WP_114612668.1">
    <property type="nucleotide sequence ID" value="NZ_QFWX01000003.1"/>
</dbReference>
<proteinExistence type="predicted"/>
<sequence>MGISNHELHKEFPQYKELIDELKKSDLKFKENFQQYSELDQEIEGLERRDAPIGDDKLHRMKQQRLQLKDDIYKTLVQKSNGQG</sequence>
<reference evidence="2" key="1">
    <citation type="submission" date="2018-05" db="EMBL/GenBank/DDBJ databases">
        <authorList>
            <person name="Lu D."/>
        </authorList>
    </citation>
    <scope>NUCLEOTIDE SEQUENCE [LARGE SCALE GENOMIC DNA]</scope>
    <source>
        <strain evidence="2">F01</strain>
    </source>
</reference>
<evidence type="ECO:0008006" key="3">
    <source>
        <dbReference type="Google" id="ProtNLM"/>
    </source>
</evidence>
<dbReference type="InterPro" id="IPR038444">
    <property type="entry name" value="DUF465_sf"/>
</dbReference>
<reference evidence="1 2" key="2">
    <citation type="submission" date="2018-06" db="EMBL/GenBank/DDBJ databases">
        <title>Marinobactersediminissp. nov, a moderately halophilic bacterium isolated from marine solar saltern.</title>
        <authorList>
            <person name="Zhang Y."/>
        </authorList>
    </citation>
    <scope>NUCLEOTIDE SEQUENCE [LARGE SCALE GENOMIC DNA]</scope>
    <source>
        <strain evidence="1 2">F01</strain>
    </source>
</reference>
<keyword evidence="2" id="KW-1185">Reference proteome</keyword>
<gene>
    <name evidence="1" type="ORF">DIT71_07965</name>
</gene>
<evidence type="ECO:0000313" key="2">
    <source>
        <dbReference type="Proteomes" id="UP000253987"/>
    </source>
</evidence>
<dbReference type="InterPro" id="IPR007420">
    <property type="entry name" value="DUF465"/>
</dbReference>
<dbReference type="Proteomes" id="UP000253987">
    <property type="component" value="Unassembled WGS sequence"/>
</dbReference>
<organism evidence="1 2">
    <name type="scientific">Marinobacter vulgaris</name>
    <dbReference type="NCBI Taxonomy" id="1928331"/>
    <lineage>
        <taxon>Bacteria</taxon>
        <taxon>Pseudomonadati</taxon>
        <taxon>Pseudomonadota</taxon>
        <taxon>Gammaproteobacteria</taxon>
        <taxon>Pseudomonadales</taxon>
        <taxon>Marinobacteraceae</taxon>
        <taxon>Marinobacter</taxon>
    </lineage>
</organism>
<dbReference type="EMBL" id="QFWX01000003">
    <property type="protein sequence ID" value="PXX91787.1"/>
    <property type="molecule type" value="Genomic_DNA"/>
</dbReference>
<dbReference type="OrthoDB" id="1263265at2"/>
<protein>
    <recommendedName>
        <fullName evidence="3">GTP-binding protein</fullName>
    </recommendedName>
</protein>
<dbReference type="AlphaFoldDB" id="A0A2V3ZLZ0"/>
<comment type="caution">
    <text evidence="1">The sequence shown here is derived from an EMBL/GenBank/DDBJ whole genome shotgun (WGS) entry which is preliminary data.</text>
</comment>
<accession>A0A2V3ZLZ0</accession>